<evidence type="ECO:0000256" key="5">
    <source>
        <dbReference type="ARBA" id="ARBA00023004"/>
    </source>
</evidence>
<dbReference type="InterPro" id="IPR017900">
    <property type="entry name" value="4Fe4S_Fe_S_CS"/>
</dbReference>
<protein>
    <submittedName>
        <fullName evidence="10">Formate dehydrogenase major subunit</fullName>
    </submittedName>
</protein>
<keyword evidence="4" id="KW-0560">Oxidoreductase</keyword>
<evidence type="ECO:0000256" key="3">
    <source>
        <dbReference type="ARBA" id="ARBA00022737"/>
    </source>
</evidence>
<organism evidence="10 11">
    <name type="scientific">Thermosporothrix hazakensis</name>
    <dbReference type="NCBI Taxonomy" id="644383"/>
    <lineage>
        <taxon>Bacteria</taxon>
        <taxon>Bacillati</taxon>
        <taxon>Chloroflexota</taxon>
        <taxon>Ktedonobacteria</taxon>
        <taxon>Ktedonobacterales</taxon>
        <taxon>Thermosporotrichaceae</taxon>
        <taxon>Thermosporothrix</taxon>
    </lineage>
</organism>
<evidence type="ECO:0000313" key="11">
    <source>
        <dbReference type="Proteomes" id="UP000248806"/>
    </source>
</evidence>
<evidence type="ECO:0000259" key="9">
    <source>
        <dbReference type="PROSITE" id="PS51379"/>
    </source>
</evidence>
<feature type="domain" description="4Fe-4S ferredoxin-type" evidence="9">
    <location>
        <begin position="718"/>
        <end position="747"/>
    </location>
</feature>
<dbReference type="FunFam" id="3.30.70.20:FF:000035">
    <property type="entry name" value="Iron hydrogenase 1"/>
    <property type="match status" value="1"/>
</dbReference>
<dbReference type="InterPro" id="IPR009051">
    <property type="entry name" value="Helical_ferredxn"/>
</dbReference>
<dbReference type="Gene3D" id="1.10.1060.10">
    <property type="entry name" value="Alpha-helical ferredoxin"/>
    <property type="match status" value="1"/>
</dbReference>
<dbReference type="PRINTS" id="PR00419">
    <property type="entry name" value="ADXRDTASE"/>
</dbReference>
<dbReference type="Pfam" id="PF07992">
    <property type="entry name" value="Pyr_redox_2"/>
    <property type="match status" value="1"/>
</dbReference>
<dbReference type="Pfam" id="PF14691">
    <property type="entry name" value="Fer4_20"/>
    <property type="match status" value="1"/>
</dbReference>
<dbReference type="InterPro" id="IPR036188">
    <property type="entry name" value="FAD/NAD-bd_sf"/>
</dbReference>
<dbReference type="InterPro" id="IPR017896">
    <property type="entry name" value="4Fe4S_Fe-S-bd"/>
</dbReference>
<evidence type="ECO:0000313" key="10">
    <source>
        <dbReference type="EMBL" id="PZW30467.1"/>
    </source>
</evidence>
<keyword evidence="3" id="KW-0677">Repeat</keyword>
<dbReference type="PROSITE" id="PS51085">
    <property type="entry name" value="2FE2S_FER_2"/>
    <property type="match status" value="1"/>
</dbReference>
<dbReference type="CDD" id="cd00207">
    <property type="entry name" value="fer2"/>
    <property type="match status" value="1"/>
</dbReference>
<keyword evidence="5" id="KW-0408">Iron</keyword>
<dbReference type="InterPro" id="IPR036010">
    <property type="entry name" value="2Fe-2S_ferredoxin-like_sf"/>
</dbReference>
<dbReference type="GO" id="GO:0051539">
    <property type="term" value="F:4 iron, 4 sulfur cluster binding"/>
    <property type="evidence" value="ECO:0007669"/>
    <property type="project" value="UniProtKB-KW"/>
</dbReference>
<accession>A0A326U6W7</accession>
<dbReference type="InterPro" id="IPR042204">
    <property type="entry name" value="2Fe-2S-bd_N"/>
</dbReference>
<dbReference type="InterPro" id="IPR001041">
    <property type="entry name" value="2Fe-2S_ferredoxin-type"/>
</dbReference>
<dbReference type="InterPro" id="IPR023753">
    <property type="entry name" value="FAD/NAD-binding_dom"/>
</dbReference>
<dbReference type="OrthoDB" id="9803192at2"/>
<dbReference type="SUPFAM" id="SSF51971">
    <property type="entry name" value="Nucleotide-binding domain"/>
    <property type="match status" value="2"/>
</dbReference>
<feature type="domain" description="4Fe-4S ferredoxin-type" evidence="9">
    <location>
        <begin position="643"/>
        <end position="671"/>
    </location>
</feature>
<dbReference type="Gene3D" id="3.10.20.440">
    <property type="entry name" value="2Fe-2S iron-sulphur cluster binding domain, sarcosine oxidase, alpha subunit, N-terminal domain"/>
    <property type="match status" value="1"/>
</dbReference>
<gene>
    <name evidence="10" type="ORF">EI42_02435</name>
</gene>
<keyword evidence="1" id="KW-0004">4Fe-4S</keyword>
<proteinExistence type="predicted"/>
<dbReference type="Gene3D" id="3.50.50.60">
    <property type="entry name" value="FAD/NAD(P)-binding domain"/>
    <property type="match status" value="2"/>
</dbReference>
<feature type="region of interest" description="Disordered" evidence="7">
    <location>
        <begin position="1"/>
        <end position="24"/>
    </location>
</feature>
<dbReference type="Gene3D" id="3.30.70.20">
    <property type="match status" value="2"/>
</dbReference>
<dbReference type="PROSITE" id="PS51379">
    <property type="entry name" value="4FE4S_FER_2"/>
    <property type="match status" value="3"/>
</dbReference>
<keyword evidence="11" id="KW-1185">Reference proteome</keyword>
<reference evidence="10 11" key="1">
    <citation type="submission" date="2018-06" db="EMBL/GenBank/DDBJ databases">
        <title>Genomic Encyclopedia of Archaeal and Bacterial Type Strains, Phase II (KMG-II): from individual species to whole genera.</title>
        <authorList>
            <person name="Goeker M."/>
        </authorList>
    </citation>
    <scope>NUCLEOTIDE SEQUENCE [LARGE SCALE GENOMIC DNA]</scope>
    <source>
        <strain evidence="10 11">ATCC BAA-1881</strain>
    </source>
</reference>
<comment type="caution">
    <text evidence="10">The sequence shown here is derived from an EMBL/GenBank/DDBJ whole genome shotgun (WGS) entry which is preliminary data.</text>
</comment>
<dbReference type="AlphaFoldDB" id="A0A326U6W7"/>
<evidence type="ECO:0000256" key="4">
    <source>
        <dbReference type="ARBA" id="ARBA00023002"/>
    </source>
</evidence>
<dbReference type="GO" id="GO:0016491">
    <property type="term" value="F:oxidoreductase activity"/>
    <property type="evidence" value="ECO:0007669"/>
    <property type="project" value="UniProtKB-KW"/>
</dbReference>
<feature type="domain" description="2Fe-2S ferredoxin-type" evidence="8">
    <location>
        <begin position="28"/>
        <end position="107"/>
    </location>
</feature>
<keyword evidence="6" id="KW-0411">Iron-sulfur</keyword>
<dbReference type="InterPro" id="IPR028261">
    <property type="entry name" value="DPD_II"/>
</dbReference>
<dbReference type="PROSITE" id="PS00198">
    <property type="entry name" value="4FE4S_FER_1"/>
    <property type="match status" value="2"/>
</dbReference>
<feature type="domain" description="4Fe-4S ferredoxin-type" evidence="9">
    <location>
        <begin position="686"/>
        <end position="715"/>
    </location>
</feature>
<dbReference type="EMBL" id="QKUF01000007">
    <property type="protein sequence ID" value="PZW30467.1"/>
    <property type="molecule type" value="Genomic_DNA"/>
</dbReference>
<dbReference type="Pfam" id="PF12838">
    <property type="entry name" value="Fer4_7"/>
    <property type="match status" value="1"/>
</dbReference>
<evidence type="ECO:0000256" key="7">
    <source>
        <dbReference type="SAM" id="MobiDB-lite"/>
    </source>
</evidence>
<dbReference type="GO" id="GO:0046872">
    <property type="term" value="F:metal ion binding"/>
    <property type="evidence" value="ECO:0007669"/>
    <property type="project" value="UniProtKB-KW"/>
</dbReference>
<evidence type="ECO:0000256" key="2">
    <source>
        <dbReference type="ARBA" id="ARBA00022723"/>
    </source>
</evidence>
<dbReference type="SUPFAM" id="SSF54292">
    <property type="entry name" value="2Fe-2S ferredoxin-like"/>
    <property type="match status" value="1"/>
</dbReference>
<evidence type="ECO:0000256" key="6">
    <source>
        <dbReference type="ARBA" id="ARBA00023014"/>
    </source>
</evidence>
<dbReference type="PANTHER" id="PTHR42783">
    <property type="entry name" value="GLUTAMATE SYNTHASE [NADPH] SMALL CHAIN"/>
    <property type="match status" value="1"/>
</dbReference>
<dbReference type="Proteomes" id="UP000248806">
    <property type="component" value="Unassembled WGS sequence"/>
</dbReference>
<dbReference type="Pfam" id="PF13510">
    <property type="entry name" value="Fer2_4"/>
    <property type="match status" value="1"/>
</dbReference>
<dbReference type="PANTHER" id="PTHR42783:SF3">
    <property type="entry name" value="GLUTAMATE SYNTHASE [NADPH] SMALL CHAIN-RELATED"/>
    <property type="match status" value="1"/>
</dbReference>
<dbReference type="RefSeq" id="WP_111322207.1">
    <property type="nucleotide sequence ID" value="NZ_BIFX01000001.1"/>
</dbReference>
<dbReference type="SUPFAM" id="SSF54862">
    <property type="entry name" value="4Fe-4S ferredoxins"/>
    <property type="match status" value="2"/>
</dbReference>
<keyword evidence="2" id="KW-0479">Metal-binding</keyword>
<dbReference type="SUPFAM" id="SSF46548">
    <property type="entry name" value="alpha-helical ferredoxin"/>
    <property type="match status" value="1"/>
</dbReference>
<name>A0A326U6W7_THEHA</name>
<evidence type="ECO:0000256" key="1">
    <source>
        <dbReference type="ARBA" id="ARBA00022485"/>
    </source>
</evidence>
<evidence type="ECO:0000259" key="8">
    <source>
        <dbReference type="PROSITE" id="PS51085"/>
    </source>
</evidence>
<sequence length="803" mass="89134">MAISIRDNFSLSTREAQPPMVRNEMGHPSFTVTIDGRVMQAYEGQTILSVAIDNGITDIPNLCNDEKLEPTSACRMCLVHIDGYDRPLPSCNTPAEPGMVITTNSDELFHIRRTNLEMMLSDHNAYCQPPCQVDCPTHIDIPGYLELIAKGEMKEAARLVKEVLPFPYILGLVCPAPCQKACRRALVDEEIAICRMHGHAAETCLLDPPVPYEKDPATGKKVAVVGAGPAGAACAFYLSLRGHYVKVFDKQPQPGGMLRYGIPEYRLQKDMMDRELNQLWNQLGIDLQCNIELGKDFTIDDLFAQGFDAVYLAIGAWTSNPLRVEGEDAEGVVNAISFLGEKVEGKSVPVTEGDEVVVIGGGFTAFDCTRTSLRLGAKVHTMYRRGRSEMGATEEEVEDGEAEGTHLQLYVSQTRIVTENGKVKGVEFLRNKLGEPDASGRRRPVPIPGSEFILECDAVIPAIGQKPDTSVLDEKSGVKWTKWSTIQTNPHNFMTDREGVFAGGDCQMGAKTVIECVAQGKLGARAIHAYLMGEDMDEVARRLELEERKPDLFDIVPYKPVEPKVKMPMLPYEDRERNFRIIEMGYLREQAQREAARCLQCACPSAGQCDLQKYSIEHGLADNRFHDGEPSDYHDYDFDLSHSFILRDPNKCINCTQCVRVCHDVIGPDCYGMFGKGFDTIVSTPFNVSLHDTDCVSCGACVQVCPTGSLMMAERHLTRYSFALDRCIFCGDCVEVCPHGALGETPNFELSFFNRFGSDVTLEKEDLANAPNYLVRQRLPRGKKSLPVMSPLVRPLPARSIRE</sequence>